<evidence type="ECO:0000313" key="2">
    <source>
        <dbReference type="Proteomes" id="UP001234989"/>
    </source>
</evidence>
<protein>
    <submittedName>
        <fullName evidence="1">Uncharacterized protein</fullName>
    </submittedName>
</protein>
<name>A0AAF0V166_SOLVR</name>
<dbReference type="Proteomes" id="UP001234989">
    <property type="component" value="Chromosome 11"/>
</dbReference>
<dbReference type="AlphaFoldDB" id="A0AAF0V166"/>
<dbReference type="Gene3D" id="2.40.50.140">
    <property type="entry name" value="Nucleic acid-binding proteins"/>
    <property type="match status" value="1"/>
</dbReference>
<organism evidence="1 2">
    <name type="scientific">Solanum verrucosum</name>
    <dbReference type="NCBI Taxonomy" id="315347"/>
    <lineage>
        <taxon>Eukaryota</taxon>
        <taxon>Viridiplantae</taxon>
        <taxon>Streptophyta</taxon>
        <taxon>Embryophyta</taxon>
        <taxon>Tracheophyta</taxon>
        <taxon>Spermatophyta</taxon>
        <taxon>Magnoliopsida</taxon>
        <taxon>eudicotyledons</taxon>
        <taxon>Gunneridae</taxon>
        <taxon>Pentapetalae</taxon>
        <taxon>asterids</taxon>
        <taxon>lamiids</taxon>
        <taxon>Solanales</taxon>
        <taxon>Solanaceae</taxon>
        <taxon>Solanoideae</taxon>
        <taxon>Solaneae</taxon>
        <taxon>Solanum</taxon>
    </lineage>
</organism>
<keyword evidence="2" id="KW-1185">Reference proteome</keyword>
<dbReference type="InterPro" id="IPR012340">
    <property type="entry name" value="NA-bd_OB-fold"/>
</dbReference>
<proteinExistence type="predicted"/>
<dbReference type="EMBL" id="CP133622">
    <property type="protein sequence ID" value="WMV56202.1"/>
    <property type="molecule type" value="Genomic_DNA"/>
</dbReference>
<accession>A0AAF0V166</accession>
<evidence type="ECO:0000313" key="1">
    <source>
        <dbReference type="EMBL" id="WMV56202.1"/>
    </source>
</evidence>
<reference evidence="1" key="1">
    <citation type="submission" date="2023-08" db="EMBL/GenBank/DDBJ databases">
        <title>A de novo genome assembly of Solanum verrucosum Schlechtendal, a Mexican diploid species geographically isolated from the other diploid A-genome species in potato relatives.</title>
        <authorList>
            <person name="Hosaka K."/>
        </authorList>
    </citation>
    <scope>NUCLEOTIDE SEQUENCE</scope>
    <source>
        <tissue evidence="1">Young leaves</tissue>
    </source>
</reference>
<sequence length="97" mass="10483">MAIETDLLVILGRSIRISTYQGLSLQTRYNSTVRVNPNYPQAVALLNWAKENKTMLLSSPSDKTSPSSSIAPMIVTPAGQQLISIVEILSAPSVSHT</sequence>
<gene>
    <name evidence="1" type="ORF">MTR67_049587</name>
</gene>